<dbReference type="EMBL" id="BGZK01000941">
    <property type="protein sequence ID" value="GBP65842.1"/>
    <property type="molecule type" value="Genomic_DNA"/>
</dbReference>
<protein>
    <submittedName>
        <fullName evidence="2">Uncharacterized protein</fullName>
    </submittedName>
</protein>
<evidence type="ECO:0000313" key="3">
    <source>
        <dbReference type="Proteomes" id="UP000299102"/>
    </source>
</evidence>
<sequence length="209" mass="23426">MGVGAGSRLCPDLCLEKCTNSLYVRADVEAGCRADEAESRAFGPLRRGNVTFSKKVLGKQNLAVTVLSQDSARDFLIGFDRRKRKPKQRLRAIVRGGCLENTCRDKNERKNIAAPKPYQRFRPSPPIGHAKRYLLITWALSPPRWPSWRLLTTVTATAIAIFETDRLTNSPSIVKEAVSRRHLPVAGADSRAPNRLPSAHRLRECKPER</sequence>
<evidence type="ECO:0000313" key="2">
    <source>
        <dbReference type="EMBL" id="GBP65842.1"/>
    </source>
</evidence>
<dbReference type="AlphaFoldDB" id="A0A4C1XS73"/>
<name>A0A4C1XS73_EUMVA</name>
<evidence type="ECO:0000256" key="1">
    <source>
        <dbReference type="SAM" id="MobiDB-lite"/>
    </source>
</evidence>
<dbReference type="Proteomes" id="UP000299102">
    <property type="component" value="Unassembled WGS sequence"/>
</dbReference>
<reference evidence="2 3" key="1">
    <citation type="journal article" date="2019" name="Commun. Biol.">
        <title>The bagworm genome reveals a unique fibroin gene that provides high tensile strength.</title>
        <authorList>
            <person name="Kono N."/>
            <person name="Nakamura H."/>
            <person name="Ohtoshi R."/>
            <person name="Tomita M."/>
            <person name="Numata K."/>
            <person name="Arakawa K."/>
        </authorList>
    </citation>
    <scope>NUCLEOTIDE SEQUENCE [LARGE SCALE GENOMIC DNA]</scope>
</reference>
<accession>A0A4C1XS73</accession>
<comment type="caution">
    <text evidence="2">The sequence shown here is derived from an EMBL/GenBank/DDBJ whole genome shotgun (WGS) entry which is preliminary data.</text>
</comment>
<organism evidence="2 3">
    <name type="scientific">Eumeta variegata</name>
    <name type="common">Bagworm moth</name>
    <name type="synonym">Eumeta japonica</name>
    <dbReference type="NCBI Taxonomy" id="151549"/>
    <lineage>
        <taxon>Eukaryota</taxon>
        <taxon>Metazoa</taxon>
        <taxon>Ecdysozoa</taxon>
        <taxon>Arthropoda</taxon>
        <taxon>Hexapoda</taxon>
        <taxon>Insecta</taxon>
        <taxon>Pterygota</taxon>
        <taxon>Neoptera</taxon>
        <taxon>Endopterygota</taxon>
        <taxon>Lepidoptera</taxon>
        <taxon>Glossata</taxon>
        <taxon>Ditrysia</taxon>
        <taxon>Tineoidea</taxon>
        <taxon>Psychidae</taxon>
        <taxon>Oiketicinae</taxon>
        <taxon>Eumeta</taxon>
    </lineage>
</organism>
<keyword evidence="3" id="KW-1185">Reference proteome</keyword>
<proteinExistence type="predicted"/>
<gene>
    <name evidence="2" type="ORF">EVAR_85110_1</name>
</gene>
<feature type="region of interest" description="Disordered" evidence="1">
    <location>
        <begin position="185"/>
        <end position="209"/>
    </location>
</feature>